<name>A0AAQ3TP78_PASNO</name>
<evidence type="ECO:0000313" key="3">
    <source>
        <dbReference type="Proteomes" id="UP001341281"/>
    </source>
</evidence>
<feature type="region of interest" description="Disordered" evidence="1">
    <location>
        <begin position="484"/>
        <end position="503"/>
    </location>
</feature>
<feature type="region of interest" description="Disordered" evidence="1">
    <location>
        <begin position="100"/>
        <end position="121"/>
    </location>
</feature>
<protein>
    <submittedName>
        <fullName evidence="2">Uncharacterized protein</fullName>
    </submittedName>
</protein>
<feature type="non-terminal residue" evidence="2">
    <location>
        <position position="503"/>
    </location>
</feature>
<gene>
    <name evidence="2" type="ORF">U9M48_024986</name>
</gene>
<proteinExistence type="predicted"/>
<organism evidence="2 3">
    <name type="scientific">Paspalum notatum var. saurae</name>
    <dbReference type="NCBI Taxonomy" id="547442"/>
    <lineage>
        <taxon>Eukaryota</taxon>
        <taxon>Viridiplantae</taxon>
        <taxon>Streptophyta</taxon>
        <taxon>Embryophyta</taxon>
        <taxon>Tracheophyta</taxon>
        <taxon>Spermatophyta</taxon>
        <taxon>Magnoliopsida</taxon>
        <taxon>Liliopsida</taxon>
        <taxon>Poales</taxon>
        <taxon>Poaceae</taxon>
        <taxon>PACMAD clade</taxon>
        <taxon>Panicoideae</taxon>
        <taxon>Andropogonodae</taxon>
        <taxon>Paspaleae</taxon>
        <taxon>Paspalinae</taxon>
        <taxon>Paspalum</taxon>
    </lineage>
</organism>
<evidence type="ECO:0000313" key="2">
    <source>
        <dbReference type="EMBL" id="WVZ77085.1"/>
    </source>
</evidence>
<accession>A0AAQ3TP78</accession>
<dbReference type="AlphaFoldDB" id="A0AAQ3TP78"/>
<dbReference type="Proteomes" id="UP001341281">
    <property type="component" value="Chromosome 05"/>
</dbReference>
<dbReference type="EMBL" id="CP144749">
    <property type="protein sequence ID" value="WVZ77085.1"/>
    <property type="molecule type" value="Genomic_DNA"/>
</dbReference>
<feature type="region of interest" description="Disordered" evidence="1">
    <location>
        <begin position="356"/>
        <end position="408"/>
    </location>
</feature>
<keyword evidence="3" id="KW-1185">Reference proteome</keyword>
<sequence>YIPQDASETEKSKIRLVPLPIDFEPTVSLRGRTWHRRLLGLVLPLRRTAAHLSALLPVHGLLDDGRQLVAPHVVADLHAIAPFGALVPAVGLLLREERPAQHRHSPADALQRRVPAGVRQEHPHRLVSQHRLLLAPRRQQRAALHGRHELLWQHGGVAAAAALRRHKVRPDVPHEGVAAVGQPPRELQELRVRHHGDAAVVHVHHGPWRAAAEPVQDAVLLLPKVGAQVGQGASRRDGHALAEEKRADGVQRREDGAHGVQRRGLQVVEGVDHDGVRERQPLDLAHEDVEHDVSPVLGADEAGEVAQLHAVAHAANAVHQGGEVAAGDVRELGVVREGHEAPVDELAVVAVAHEPAGAGRPERGHRHADRPGGVVAERHDAVDDEAGDGGRREVGEEGEEGLEAGGHGGVEERRDVLRGVGVRRREAVGDGGEAEAGHAVERAGATRAEQAAVVELGVDEGDVEAAPVEQLGQLHHRRHVALRRARQAHGVRRPLGSRSRRHQ</sequence>
<reference evidence="2 3" key="1">
    <citation type="submission" date="2024-02" db="EMBL/GenBank/DDBJ databases">
        <title>High-quality chromosome-scale genome assembly of Pensacola bahiagrass (Paspalum notatum Flugge var. saurae).</title>
        <authorList>
            <person name="Vega J.M."/>
            <person name="Podio M."/>
            <person name="Orjuela J."/>
            <person name="Siena L.A."/>
            <person name="Pessino S.C."/>
            <person name="Combes M.C."/>
            <person name="Mariac C."/>
            <person name="Albertini E."/>
            <person name="Pupilli F."/>
            <person name="Ortiz J.P.A."/>
            <person name="Leblanc O."/>
        </authorList>
    </citation>
    <scope>NUCLEOTIDE SEQUENCE [LARGE SCALE GENOMIC DNA]</scope>
    <source>
        <strain evidence="2">R1</strain>
        <tissue evidence="2">Leaf</tissue>
    </source>
</reference>
<evidence type="ECO:0000256" key="1">
    <source>
        <dbReference type="SAM" id="MobiDB-lite"/>
    </source>
</evidence>